<evidence type="ECO:0000256" key="1">
    <source>
        <dbReference type="ARBA" id="ARBA00004141"/>
    </source>
</evidence>
<accession>A0ABR1F0X4</accession>
<keyword evidence="3 5" id="KW-1133">Transmembrane helix</keyword>
<dbReference type="RefSeq" id="XP_064766530.1">
    <property type="nucleotide sequence ID" value="XM_064915305.1"/>
</dbReference>
<dbReference type="InterPro" id="IPR033308">
    <property type="entry name" value="PGAP5/Cdc1/Ted1"/>
</dbReference>
<dbReference type="InterPro" id="IPR004843">
    <property type="entry name" value="Calcineurin-like_PHP"/>
</dbReference>
<dbReference type="InterPro" id="IPR029052">
    <property type="entry name" value="Metallo-depent_PP-like"/>
</dbReference>
<evidence type="ECO:0000313" key="7">
    <source>
        <dbReference type="EMBL" id="KAK7203497.1"/>
    </source>
</evidence>
<reference evidence="7 8" key="1">
    <citation type="submission" date="2024-03" db="EMBL/GenBank/DDBJ databases">
        <title>Genome-scale model development and genomic sequencing of the oleaginous clade Lipomyces.</title>
        <authorList>
            <consortium name="Lawrence Berkeley National Laboratory"/>
            <person name="Czajka J.J."/>
            <person name="Han Y."/>
            <person name="Kim J."/>
            <person name="Mondo S.J."/>
            <person name="Hofstad B.A."/>
            <person name="Robles A."/>
            <person name="Haridas S."/>
            <person name="Riley R."/>
            <person name="LaButti K."/>
            <person name="Pangilinan J."/>
            <person name="Andreopoulos W."/>
            <person name="Lipzen A."/>
            <person name="Yan J."/>
            <person name="Wang M."/>
            <person name="Ng V."/>
            <person name="Grigoriev I.V."/>
            <person name="Spatafora J.W."/>
            <person name="Magnuson J.K."/>
            <person name="Baker S.E."/>
            <person name="Pomraning K.R."/>
        </authorList>
    </citation>
    <scope>NUCLEOTIDE SEQUENCE [LARGE SCALE GENOMIC DNA]</scope>
    <source>
        <strain evidence="7 8">Phaff 52-87</strain>
    </source>
</reference>
<dbReference type="Pfam" id="PF00149">
    <property type="entry name" value="Metallophos"/>
    <property type="match status" value="1"/>
</dbReference>
<keyword evidence="8" id="KW-1185">Reference proteome</keyword>
<evidence type="ECO:0000313" key="8">
    <source>
        <dbReference type="Proteomes" id="UP001498771"/>
    </source>
</evidence>
<sequence>MSFIERSTVRVEQQRPPALRRRRPLPFYLRHNLCLQIIAVLAFVAAVPLCLYVSRYADWDAEYCSWPPTHERDQDRDLRMLLYGDPQIRGNGPRGHDPDLRTKLDIFGNDHFLGTVYRTLAKQLKPTHIVVLGDLISSQWIDDAEFARRARRFRNRIFEHPLKGAKGAPPVFWNLSGNHDIGYAHEVTDDRARRFEEHYGKLNFAVYADGYRAIVFNAMSIDGDPDDSEYGQSRHTLETREFLKQQMETEFWGTTILFMHVPLHKEAGVCVDDPYFSYYDPDSRRLIREQNMLSPETSSWLLDGFFTDGGHGFVVNGHDHEGCLVNHIKLMNGWVAEPISKGKTTYRHSFSPEPDESVVEITVRSMMGQFGGNVGLLKGFYQENNDDVTKFTFSLCTFGPQHTWWAATITFYLALIAGILSFIVFPLLIINRPPLYTRSRRESSPLLASEISILQSFSAAANRIAKLPAAAETAGARGKLE</sequence>
<feature type="domain" description="Calcineurin-like phosphoesterase" evidence="6">
    <location>
        <begin position="105"/>
        <end position="321"/>
    </location>
</feature>
<evidence type="ECO:0000256" key="4">
    <source>
        <dbReference type="ARBA" id="ARBA00023136"/>
    </source>
</evidence>
<evidence type="ECO:0000256" key="5">
    <source>
        <dbReference type="SAM" id="Phobius"/>
    </source>
</evidence>
<feature type="transmembrane region" description="Helical" evidence="5">
    <location>
        <begin position="33"/>
        <end position="54"/>
    </location>
</feature>
<dbReference type="Proteomes" id="UP001498771">
    <property type="component" value="Unassembled WGS sequence"/>
</dbReference>
<dbReference type="EMBL" id="JBBJBU010000011">
    <property type="protein sequence ID" value="KAK7203497.1"/>
    <property type="molecule type" value="Genomic_DNA"/>
</dbReference>
<dbReference type="PANTHER" id="PTHR13315:SF1">
    <property type="entry name" value="PROTEIN TED1"/>
    <property type="match status" value="1"/>
</dbReference>
<comment type="caution">
    <text evidence="7">The sequence shown here is derived from an EMBL/GenBank/DDBJ whole genome shotgun (WGS) entry which is preliminary data.</text>
</comment>
<keyword evidence="2 5" id="KW-0812">Transmembrane</keyword>
<organism evidence="7 8">
    <name type="scientific">Myxozyma melibiosi</name>
    <dbReference type="NCBI Taxonomy" id="54550"/>
    <lineage>
        <taxon>Eukaryota</taxon>
        <taxon>Fungi</taxon>
        <taxon>Dikarya</taxon>
        <taxon>Ascomycota</taxon>
        <taxon>Saccharomycotina</taxon>
        <taxon>Lipomycetes</taxon>
        <taxon>Lipomycetales</taxon>
        <taxon>Lipomycetaceae</taxon>
        <taxon>Myxozyma</taxon>
    </lineage>
</organism>
<keyword evidence="4 5" id="KW-0472">Membrane</keyword>
<protein>
    <recommendedName>
        <fullName evidence="6">Calcineurin-like phosphoesterase domain-containing protein</fullName>
    </recommendedName>
</protein>
<evidence type="ECO:0000256" key="3">
    <source>
        <dbReference type="ARBA" id="ARBA00022989"/>
    </source>
</evidence>
<evidence type="ECO:0000259" key="6">
    <source>
        <dbReference type="Pfam" id="PF00149"/>
    </source>
</evidence>
<dbReference type="GeneID" id="90040817"/>
<feature type="transmembrane region" description="Helical" evidence="5">
    <location>
        <begin position="404"/>
        <end position="430"/>
    </location>
</feature>
<dbReference type="PANTHER" id="PTHR13315">
    <property type="entry name" value="METALLO PHOSPHOESTERASE RELATED"/>
    <property type="match status" value="1"/>
</dbReference>
<gene>
    <name evidence="7" type="ORF">BZA70DRAFT_66163</name>
</gene>
<comment type="subcellular location">
    <subcellularLocation>
        <location evidence="1">Membrane</location>
        <topology evidence="1">Multi-pass membrane protein</topology>
    </subcellularLocation>
</comment>
<dbReference type="SUPFAM" id="SSF56300">
    <property type="entry name" value="Metallo-dependent phosphatases"/>
    <property type="match status" value="1"/>
</dbReference>
<evidence type="ECO:0000256" key="2">
    <source>
        <dbReference type="ARBA" id="ARBA00022692"/>
    </source>
</evidence>
<proteinExistence type="predicted"/>
<dbReference type="Gene3D" id="3.60.21.10">
    <property type="match status" value="1"/>
</dbReference>
<name>A0ABR1F0X4_9ASCO</name>